<dbReference type="InterPro" id="IPR001509">
    <property type="entry name" value="Epimerase_deHydtase"/>
</dbReference>
<protein>
    <recommendedName>
        <fullName evidence="1">NAD-dependent epimerase/dehydratase domain-containing protein</fullName>
    </recommendedName>
</protein>
<evidence type="ECO:0000313" key="2">
    <source>
        <dbReference type="EMBL" id="SMX88927.1"/>
    </source>
</evidence>
<gene>
    <name evidence="2" type="ORF">BAURA86_01875</name>
</gene>
<dbReference type="AlphaFoldDB" id="A0A2H1JN77"/>
<accession>A0A2H1JN77</accession>
<evidence type="ECO:0000259" key="1">
    <source>
        <dbReference type="Pfam" id="PF01370"/>
    </source>
</evidence>
<dbReference type="Gene3D" id="3.40.50.720">
    <property type="entry name" value="NAD(P)-binding Rossmann-like Domain"/>
    <property type="match status" value="1"/>
</dbReference>
<feature type="domain" description="NAD-dependent epimerase/dehydratase" evidence="1">
    <location>
        <begin position="28"/>
        <end position="59"/>
    </location>
</feature>
<proteinExistence type="predicted"/>
<evidence type="ECO:0000313" key="3">
    <source>
        <dbReference type="Proteomes" id="UP000234300"/>
    </source>
</evidence>
<sequence>MSIRYTPKAHTDYWHVARSCRHTDDMSIAITGGTGFVGRHLAQRYDADQVIVTSRRTGVSVDDVDALARAFKGAEEQIRNALPESGGFTWRDLRFAPTSHSAPGDRR</sequence>
<dbReference type="Pfam" id="PF01370">
    <property type="entry name" value="Epimerase"/>
    <property type="match status" value="1"/>
</dbReference>
<dbReference type="InterPro" id="IPR036291">
    <property type="entry name" value="NAD(P)-bd_dom_sf"/>
</dbReference>
<dbReference type="EMBL" id="FXZI01000006">
    <property type="protein sequence ID" value="SMX88927.1"/>
    <property type="molecule type" value="Genomic_DNA"/>
</dbReference>
<dbReference type="SUPFAM" id="SSF51735">
    <property type="entry name" value="NAD(P)-binding Rossmann-fold domains"/>
    <property type="match status" value="1"/>
</dbReference>
<organism evidence="2 3">
    <name type="scientific">Brevibacterium aurantiacum</name>
    <dbReference type="NCBI Taxonomy" id="273384"/>
    <lineage>
        <taxon>Bacteria</taxon>
        <taxon>Bacillati</taxon>
        <taxon>Actinomycetota</taxon>
        <taxon>Actinomycetes</taxon>
        <taxon>Micrococcales</taxon>
        <taxon>Brevibacteriaceae</taxon>
        <taxon>Brevibacterium</taxon>
    </lineage>
</organism>
<reference evidence="2 3" key="1">
    <citation type="submission" date="2017-03" db="EMBL/GenBank/DDBJ databases">
        <authorList>
            <person name="Afonso C.L."/>
            <person name="Miller P.J."/>
            <person name="Scott M.A."/>
            <person name="Spackman E."/>
            <person name="Goraichik I."/>
            <person name="Dimitrov K.M."/>
            <person name="Suarez D.L."/>
            <person name="Swayne D.E."/>
        </authorList>
    </citation>
    <scope>NUCLEOTIDE SEQUENCE [LARGE SCALE GENOMIC DNA]</scope>
    <source>
        <strain evidence="3">8(6)</strain>
    </source>
</reference>
<name>A0A2H1JN77_BREAU</name>
<dbReference type="Proteomes" id="UP000234300">
    <property type="component" value="Unassembled WGS sequence"/>
</dbReference>